<comment type="caution">
    <text evidence="1">The sequence shown here is derived from an EMBL/GenBank/DDBJ whole genome shotgun (WGS) entry which is preliminary data.</text>
</comment>
<sequence length="154" mass="16119">VLLLRPAVSRLALAADFAAGRLFGLRLRNVKNPEVPGSVLWTLRSFSRPRLRGSLVTAAEAAAGAAVAAAAAGQALASASATAAESPPPHEAAASEVLQWLDWTTQGRDEIAELEATPVRGLLQILPNSPFLESSFFDFPDTEVAFSMGVLPGQ</sequence>
<evidence type="ECO:0000313" key="1">
    <source>
        <dbReference type="EMBL" id="CAE7347186.1"/>
    </source>
</evidence>
<organism evidence="1 2">
    <name type="scientific">Symbiodinium necroappetens</name>
    <dbReference type="NCBI Taxonomy" id="1628268"/>
    <lineage>
        <taxon>Eukaryota</taxon>
        <taxon>Sar</taxon>
        <taxon>Alveolata</taxon>
        <taxon>Dinophyceae</taxon>
        <taxon>Suessiales</taxon>
        <taxon>Symbiodiniaceae</taxon>
        <taxon>Symbiodinium</taxon>
    </lineage>
</organism>
<dbReference type="EMBL" id="CAJNJA010014660">
    <property type="protein sequence ID" value="CAE7347186.1"/>
    <property type="molecule type" value="Genomic_DNA"/>
</dbReference>
<feature type="non-terminal residue" evidence="1">
    <location>
        <position position="1"/>
    </location>
</feature>
<keyword evidence="2" id="KW-1185">Reference proteome</keyword>
<protein>
    <submittedName>
        <fullName evidence="1">Uncharacterized protein</fullName>
    </submittedName>
</protein>
<proteinExistence type="predicted"/>
<accession>A0A812PUE5</accession>
<name>A0A812PUE5_9DINO</name>
<evidence type="ECO:0000313" key="2">
    <source>
        <dbReference type="Proteomes" id="UP000601435"/>
    </source>
</evidence>
<dbReference type="AlphaFoldDB" id="A0A812PUE5"/>
<dbReference type="OrthoDB" id="441572at2759"/>
<gene>
    <name evidence="1" type="ORF">SNEC2469_LOCUS8992</name>
</gene>
<reference evidence="1" key="1">
    <citation type="submission" date="2021-02" db="EMBL/GenBank/DDBJ databases">
        <authorList>
            <person name="Dougan E. K."/>
            <person name="Rhodes N."/>
            <person name="Thang M."/>
            <person name="Chan C."/>
        </authorList>
    </citation>
    <scope>NUCLEOTIDE SEQUENCE</scope>
</reference>
<feature type="non-terminal residue" evidence="1">
    <location>
        <position position="154"/>
    </location>
</feature>
<dbReference type="Proteomes" id="UP000601435">
    <property type="component" value="Unassembled WGS sequence"/>
</dbReference>